<feature type="domain" description="AMP-binding enzyme C-terminal" evidence="2">
    <location>
        <begin position="403"/>
        <end position="478"/>
    </location>
</feature>
<proteinExistence type="predicted"/>
<organism evidence="3 4">
    <name type="scientific">Selenomonas sputigena</name>
    <dbReference type="NCBI Taxonomy" id="69823"/>
    <lineage>
        <taxon>Bacteria</taxon>
        <taxon>Bacillati</taxon>
        <taxon>Bacillota</taxon>
        <taxon>Negativicutes</taxon>
        <taxon>Selenomonadales</taxon>
        <taxon>Selenomonadaceae</taxon>
        <taxon>Selenomonas</taxon>
    </lineage>
</organism>
<dbReference type="Gene3D" id="3.40.50.12780">
    <property type="entry name" value="N-terminal domain of ligase-like"/>
    <property type="match status" value="1"/>
</dbReference>
<protein>
    <submittedName>
        <fullName evidence="3">AMP-binding protein</fullName>
    </submittedName>
</protein>
<dbReference type="SUPFAM" id="SSF56801">
    <property type="entry name" value="Acetyl-CoA synthetase-like"/>
    <property type="match status" value="1"/>
</dbReference>
<dbReference type="PROSITE" id="PS00455">
    <property type="entry name" value="AMP_BINDING"/>
    <property type="match status" value="1"/>
</dbReference>
<sequence length="492" mass="54652">MLLHEILQYGRGEDIAVVDRGRRITYDELRESLRASRDRLYEAGVRAHDHVALFSHNRTELLISYLAVNSLGAVAVPLNYQLSVREVAYIIKDAGVRYLVTEKELPLESHLGQQGYGGELRQLPLLDALKPANAMPAPELPRIFSPENPCVIIYTSGTTGAPKGAVLSHKNQCVNARQVVDHLGITRDDNVLCVLPMYHCFAWTCSILSTLCAGGTIVIVNGFMPKETIRAIREEKVTTMYVVPSVCAILTRQAAKEDLQSLRLTVVGGTALPQEIATAYMEKFKLLIYEGYGLSEASPIVTMDAPRHYRPGSIGPALDGIKVIIANTDGKELPRGMAGELLVKGPTVMKGYWNQQEATEKALKDGWLHTGDIARMDEDGFVYIVDRLKDMIISMGENVYPREIEELVYSFPGIEDAAVIGIPDPLRGQAGACYYTVKANEEVDMRTLKKFLQKNLAVYKVPREFCQIPEMPRTSTGKIAKREILRLYRAEG</sequence>
<dbReference type="InterPro" id="IPR025110">
    <property type="entry name" value="AMP-bd_C"/>
</dbReference>
<dbReference type="Gene3D" id="3.30.300.30">
    <property type="match status" value="1"/>
</dbReference>
<evidence type="ECO:0000259" key="1">
    <source>
        <dbReference type="Pfam" id="PF00501"/>
    </source>
</evidence>
<dbReference type="RefSeq" id="WP_368846864.1">
    <property type="nucleotide sequence ID" value="NZ_CP194411.1"/>
</dbReference>
<dbReference type="InterPro" id="IPR050237">
    <property type="entry name" value="ATP-dep_AMP-bd_enzyme"/>
</dbReference>
<dbReference type="Pfam" id="PF00501">
    <property type="entry name" value="AMP-binding"/>
    <property type="match status" value="1"/>
</dbReference>
<dbReference type="Pfam" id="PF13193">
    <property type="entry name" value="AMP-binding_C"/>
    <property type="match status" value="1"/>
</dbReference>
<reference evidence="3 4" key="1">
    <citation type="submission" date="2023-04" db="EMBL/GenBank/DDBJ databases">
        <title>Genome Sequence of Selenomonas sputigena ATCC 33150.</title>
        <authorList>
            <person name="Miller D.P."/>
            <person name="Anvari S."/>
            <person name="Polson S.W."/>
            <person name="Macdonald M."/>
            <person name="Mcdowell J.V."/>
        </authorList>
    </citation>
    <scope>NUCLEOTIDE SEQUENCE [LARGE SCALE GENOMIC DNA]</scope>
    <source>
        <strain evidence="3 4">ATCC 33150</strain>
    </source>
</reference>
<dbReference type="InterPro" id="IPR045851">
    <property type="entry name" value="AMP-bd_C_sf"/>
</dbReference>
<keyword evidence="4" id="KW-1185">Reference proteome</keyword>
<gene>
    <name evidence="3" type="ORF">QCO44_05720</name>
</gene>
<dbReference type="InterPro" id="IPR000873">
    <property type="entry name" value="AMP-dep_synth/lig_dom"/>
</dbReference>
<dbReference type="EMBL" id="JARVLH010000003">
    <property type="protein sequence ID" value="MEX5285136.1"/>
    <property type="molecule type" value="Genomic_DNA"/>
</dbReference>
<comment type="caution">
    <text evidence="3">The sequence shown here is derived from an EMBL/GenBank/DDBJ whole genome shotgun (WGS) entry which is preliminary data.</text>
</comment>
<accession>A0ABV3X4N4</accession>
<feature type="domain" description="AMP-dependent synthetase/ligase" evidence="1">
    <location>
        <begin position="11"/>
        <end position="353"/>
    </location>
</feature>
<dbReference type="Proteomes" id="UP001559623">
    <property type="component" value="Unassembled WGS sequence"/>
</dbReference>
<evidence type="ECO:0000259" key="2">
    <source>
        <dbReference type="Pfam" id="PF13193"/>
    </source>
</evidence>
<dbReference type="InterPro" id="IPR020845">
    <property type="entry name" value="AMP-binding_CS"/>
</dbReference>
<dbReference type="PANTHER" id="PTHR43767:SF1">
    <property type="entry name" value="NONRIBOSOMAL PEPTIDE SYNTHASE PES1 (EUROFUNG)-RELATED"/>
    <property type="match status" value="1"/>
</dbReference>
<dbReference type="InterPro" id="IPR042099">
    <property type="entry name" value="ANL_N_sf"/>
</dbReference>
<evidence type="ECO:0000313" key="3">
    <source>
        <dbReference type="EMBL" id="MEX5285136.1"/>
    </source>
</evidence>
<evidence type="ECO:0000313" key="4">
    <source>
        <dbReference type="Proteomes" id="UP001559623"/>
    </source>
</evidence>
<dbReference type="PANTHER" id="PTHR43767">
    <property type="entry name" value="LONG-CHAIN-FATTY-ACID--COA LIGASE"/>
    <property type="match status" value="1"/>
</dbReference>
<name>A0ABV3X4N4_9FIRM</name>